<name>A0ABV5RHF2_9ACTN</name>
<dbReference type="Proteomes" id="UP001589710">
    <property type="component" value="Unassembled WGS sequence"/>
</dbReference>
<evidence type="ECO:0000313" key="2">
    <source>
        <dbReference type="Proteomes" id="UP001589710"/>
    </source>
</evidence>
<gene>
    <name evidence="1" type="ORF">ACFFTL_29580</name>
</gene>
<dbReference type="RefSeq" id="WP_345515389.1">
    <property type="nucleotide sequence ID" value="NZ_BAAAXD010000031.1"/>
</dbReference>
<organism evidence="1 2">
    <name type="scientific">Streptomyces yanii</name>
    <dbReference type="NCBI Taxonomy" id="78510"/>
    <lineage>
        <taxon>Bacteria</taxon>
        <taxon>Bacillati</taxon>
        <taxon>Actinomycetota</taxon>
        <taxon>Actinomycetes</taxon>
        <taxon>Kitasatosporales</taxon>
        <taxon>Streptomycetaceae</taxon>
        <taxon>Streptomyces</taxon>
    </lineage>
</organism>
<sequence>MGAQTDYFRAMDAASVVQALEQMDGRSLLCAEPPVFDGVEAKHVDTAVVLAQLIAAIQQVEWELDLVHERDVWPTSPIPDPDEPVAEHDPWVTGPWVSELHHLVRDTLAGVDESEIPTIVARWAQSEDLNWWHVEELQALAEALILLARRAHEASDQLYCWTSH</sequence>
<evidence type="ECO:0000313" key="1">
    <source>
        <dbReference type="EMBL" id="MFB9576324.1"/>
    </source>
</evidence>
<keyword evidence="2" id="KW-1185">Reference proteome</keyword>
<dbReference type="EMBL" id="JBHMCG010000129">
    <property type="protein sequence ID" value="MFB9576324.1"/>
    <property type="molecule type" value="Genomic_DNA"/>
</dbReference>
<evidence type="ECO:0008006" key="3">
    <source>
        <dbReference type="Google" id="ProtNLM"/>
    </source>
</evidence>
<reference evidence="1 2" key="1">
    <citation type="submission" date="2024-09" db="EMBL/GenBank/DDBJ databases">
        <authorList>
            <person name="Sun Q."/>
            <person name="Mori K."/>
        </authorList>
    </citation>
    <scope>NUCLEOTIDE SEQUENCE [LARGE SCALE GENOMIC DNA]</scope>
    <source>
        <strain evidence="1 2">JCM 3331</strain>
    </source>
</reference>
<proteinExistence type="predicted"/>
<comment type="caution">
    <text evidence="1">The sequence shown here is derived from an EMBL/GenBank/DDBJ whole genome shotgun (WGS) entry which is preliminary data.</text>
</comment>
<protein>
    <recommendedName>
        <fullName evidence="3">DUF1877 family protein</fullName>
    </recommendedName>
</protein>
<accession>A0ABV5RHF2</accession>